<evidence type="ECO:0000259" key="3">
    <source>
        <dbReference type="PROSITE" id="PS51668"/>
    </source>
</evidence>
<dbReference type="InterPro" id="IPR036414">
    <property type="entry name" value="YaeB_N_sf"/>
</dbReference>
<dbReference type="eggNOG" id="COG1720">
    <property type="taxonomic scope" value="Bacteria"/>
</dbReference>
<evidence type="ECO:0000256" key="2">
    <source>
        <dbReference type="ARBA" id="ARBA00033753"/>
    </source>
</evidence>
<dbReference type="InterPro" id="IPR040372">
    <property type="entry name" value="YaeB-like"/>
</dbReference>
<feature type="domain" description="TsaA-like" evidence="3">
    <location>
        <begin position="8"/>
        <end position="141"/>
    </location>
</feature>
<organism evidence="4 5">
    <name type="scientific">Zymomonas mobilis subsp. pomaceae (strain ATCC 29192 / DSM 22645 / JCM 10191 / CCUG 17912 / NBRC 13757 / NCIMB 11200 / NRRL B-4491 / Barker I)</name>
    <dbReference type="NCBI Taxonomy" id="579138"/>
    <lineage>
        <taxon>Bacteria</taxon>
        <taxon>Pseudomonadati</taxon>
        <taxon>Pseudomonadota</taxon>
        <taxon>Alphaproteobacteria</taxon>
        <taxon>Sphingomonadales</taxon>
        <taxon>Zymomonadaceae</taxon>
        <taxon>Zymomonas</taxon>
    </lineage>
</organism>
<dbReference type="EMBL" id="CP002865">
    <property type="protein sequence ID" value="AEI38378.1"/>
    <property type="molecule type" value="Genomic_DNA"/>
</dbReference>
<evidence type="ECO:0000256" key="1">
    <source>
        <dbReference type="ARBA" id="ARBA00022691"/>
    </source>
</evidence>
<proteinExistence type="inferred from homology"/>
<reference evidence="4 5" key="1">
    <citation type="journal article" date="2011" name="J. Bacteriol.">
        <title>Genome sequence of the ethanol-producing Zymomonas mobilis subsp. pomaceae lectotype strain ATCC 29192.</title>
        <authorList>
            <person name="Kouvelis V.N."/>
            <person name="Davenport K.W."/>
            <person name="Brettin T.S."/>
            <person name="Bruce D."/>
            <person name="Detter C."/>
            <person name="Han C.S."/>
            <person name="Nolan M."/>
            <person name="Tapia R."/>
            <person name="Damoulaki A."/>
            <person name="Kyrpides N.C."/>
            <person name="Typas M.A."/>
            <person name="Pappas K.M."/>
        </authorList>
    </citation>
    <scope>NUCLEOTIDE SEQUENCE [LARGE SCALE GENOMIC DNA]</scope>
    <source>
        <strain evidence="5">ATCC 29192 / DSM 22645 / JCM 10191 / CCUG 17912 / NBRC 13757 / NCIMB 11200 / NRRL B-4491 / Barker I</strain>
    </source>
</reference>
<evidence type="ECO:0000313" key="5">
    <source>
        <dbReference type="Proteomes" id="UP000000491"/>
    </source>
</evidence>
<sequence>MATKNITVTPIGHVRSLRKDITDDNWGGVISTIVIDSEVLPCEALLGLDQFSHIEVIFYFDRVPLQKIQYGTRRPRGRSDWPEVGILAQRGKGRPNLMGVSRCQLLSVEAFSLKVRGLDAIDGTPIIDIKPYMAEFGPIGTVIQPEWSHEVMKDYYLTIPE</sequence>
<dbReference type="InterPro" id="IPR036413">
    <property type="entry name" value="YaeB-like_sf"/>
</dbReference>
<dbReference type="Gene3D" id="2.40.30.70">
    <property type="entry name" value="YaeB-like"/>
    <property type="match status" value="1"/>
</dbReference>
<dbReference type="HOGENOM" id="CLU_013458_2_1_5"/>
<name>F8EVP1_ZYMMT</name>
<dbReference type="Proteomes" id="UP000000491">
    <property type="component" value="Chromosome"/>
</dbReference>
<gene>
    <name evidence="4" type="ordered locus">Zymop_1488</name>
</gene>
<protein>
    <recommendedName>
        <fullName evidence="3">TsaA-like domain-containing protein</fullName>
    </recommendedName>
</protein>
<evidence type="ECO:0000313" key="4">
    <source>
        <dbReference type="EMBL" id="AEI38378.1"/>
    </source>
</evidence>
<dbReference type="CDD" id="cd09281">
    <property type="entry name" value="UPF0066"/>
    <property type="match status" value="1"/>
</dbReference>
<dbReference type="RefSeq" id="WP_013934766.1">
    <property type="nucleotide sequence ID" value="NC_015709.1"/>
</dbReference>
<dbReference type="PANTHER" id="PTHR12818:SF0">
    <property type="entry name" value="TRNA (ADENINE(37)-N6)-METHYLTRANSFERASE"/>
    <property type="match status" value="1"/>
</dbReference>
<dbReference type="SUPFAM" id="SSF118196">
    <property type="entry name" value="YaeB-like"/>
    <property type="match status" value="1"/>
</dbReference>
<dbReference type="InterPro" id="IPR023370">
    <property type="entry name" value="TrmO-like_N"/>
</dbReference>
<keyword evidence="1" id="KW-0949">S-adenosyl-L-methionine</keyword>
<dbReference type="Pfam" id="PF01980">
    <property type="entry name" value="TrmO_N"/>
    <property type="match status" value="1"/>
</dbReference>
<dbReference type="PANTHER" id="PTHR12818">
    <property type="entry name" value="TRNA (ADENINE(37)-N6)-METHYLTRANSFERASE"/>
    <property type="match status" value="1"/>
</dbReference>
<dbReference type="KEGG" id="zmp:Zymop_1488"/>
<dbReference type="PATRIC" id="fig|579138.3.peg.1576"/>
<comment type="similarity">
    <text evidence="2">Belongs to the tRNA methyltransferase O family.</text>
</comment>
<accession>F8EVP1</accession>
<dbReference type="AlphaFoldDB" id="F8EVP1"/>
<dbReference type="PROSITE" id="PS51668">
    <property type="entry name" value="TSAA_2"/>
    <property type="match status" value="1"/>
</dbReference>